<accession>A0A5C8HMH8</accession>
<feature type="chain" id="PRO_5038568597" description="DUF732 domain-containing protein" evidence="1">
    <location>
        <begin position="24"/>
        <end position="204"/>
    </location>
</feature>
<proteinExistence type="predicted"/>
<evidence type="ECO:0000256" key="1">
    <source>
        <dbReference type="SAM" id="SignalP"/>
    </source>
</evidence>
<sequence length="204" mass="22248">MKTNKIAIAAVSLLLASASVLTAAGISQAATIQSHPSQAFAERIETLLELPGLSEREVSVLSEAAKTGEISIEAYEATHAEYARCVSDLGFKPEFRKADKGFYVELPYRDVVDPEGLDKAVISCSQDSDAIYSLFTTQQMNPTMEVDARIVAIQCLSEIGSVPEGYSPDQFWSDYKAMEFPFPQYEARNNDCMYGAGFAAFDLG</sequence>
<comment type="caution">
    <text evidence="2">The sequence shown here is derived from an EMBL/GenBank/DDBJ whole genome shotgun (WGS) entry which is preliminary data.</text>
</comment>
<reference evidence="2 3" key="1">
    <citation type="submission" date="2019-08" db="EMBL/GenBank/DDBJ databases">
        <authorList>
            <person name="Dong K."/>
        </authorList>
    </citation>
    <scope>NUCLEOTIDE SEQUENCE [LARGE SCALE GENOMIC DNA]</scope>
    <source>
        <strain evidence="2 3">M4-8</strain>
    </source>
</reference>
<protein>
    <recommendedName>
        <fullName evidence="4">DUF732 domain-containing protein</fullName>
    </recommendedName>
</protein>
<dbReference type="OrthoDB" id="5073676at2"/>
<keyword evidence="3" id="KW-1185">Reference proteome</keyword>
<dbReference type="AlphaFoldDB" id="A0A5C8HMH8"/>
<evidence type="ECO:0008006" key="4">
    <source>
        <dbReference type="Google" id="ProtNLM"/>
    </source>
</evidence>
<name>A0A5C8HMH8_9MICO</name>
<feature type="signal peptide" evidence="1">
    <location>
        <begin position="1"/>
        <end position="23"/>
    </location>
</feature>
<organism evidence="2 3">
    <name type="scientific">Microbacterium mitrae</name>
    <dbReference type="NCBI Taxonomy" id="664640"/>
    <lineage>
        <taxon>Bacteria</taxon>
        <taxon>Bacillati</taxon>
        <taxon>Actinomycetota</taxon>
        <taxon>Actinomycetes</taxon>
        <taxon>Micrococcales</taxon>
        <taxon>Microbacteriaceae</taxon>
        <taxon>Microbacterium</taxon>
    </lineage>
</organism>
<keyword evidence="1" id="KW-0732">Signal</keyword>
<evidence type="ECO:0000313" key="2">
    <source>
        <dbReference type="EMBL" id="TXK03442.1"/>
    </source>
</evidence>
<gene>
    <name evidence="2" type="ORF">FVP60_11205</name>
</gene>
<dbReference type="Proteomes" id="UP000321196">
    <property type="component" value="Unassembled WGS sequence"/>
</dbReference>
<dbReference type="RefSeq" id="WP_147826374.1">
    <property type="nucleotide sequence ID" value="NZ_BAAARG010000001.1"/>
</dbReference>
<evidence type="ECO:0000313" key="3">
    <source>
        <dbReference type="Proteomes" id="UP000321196"/>
    </source>
</evidence>
<dbReference type="EMBL" id="VRSW01000004">
    <property type="protein sequence ID" value="TXK03442.1"/>
    <property type="molecule type" value="Genomic_DNA"/>
</dbReference>